<accession>A0A7J6K005</accession>
<dbReference type="GO" id="GO:0015179">
    <property type="term" value="F:L-amino acid transmembrane transporter activity"/>
    <property type="evidence" value="ECO:0007669"/>
    <property type="project" value="TreeGrafter"/>
</dbReference>
<feature type="domain" description="Amino acid transporter transmembrane" evidence="6">
    <location>
        <begin position="165"/>
        <end position="552"/>
    </location>
</feature>
<dbReference type="Proteomes" id="UP000557509">
    <property type="component" value="Unassembled WGS sequence"/>
</dbReference>
<reference evidence="7 8" key="1">
    <citation type="submission" date="2020-03" db="EMBL/GenBank/DDBJ databases">
        <title>Genome sequence of Toxoplasma gondii RH-88 strain.</title>
        <authorList>
            <person name="Lorenzi H.A."/>
            <person name="Venepally P."/>
            <person name="Rozenberg A."/>
            <person name="Sibley D."/>
        </authorList>
    </citation>
    <scope>NUCLEOTIDE SEQUENCE [LARGE SCALE GENOMIC DNA]</scope>
    <source>
        <strain evidence="7 8">RH-88</strain>
    </source>
</reference>
<gene>
    <name evidence="7" type="ORF">TGRH88_046990</name>
</gene>
<proteinExistence type="predicted"/>
<dbReference type="GO" id="GO:0016020">
    <property type="term" value="C:membrane"/>
    <property type="evidence" value="ECO:0007669"/>
    <property type="project" value="UniProtKB-SubCell"/>
</dbReference>
<dbReference type="PANTHER" id="PTHR22950">
    <property type="entry name" value="AMINO ACID TRANSPORTER"/>
    <property type="match status" value="1"/>
</dbReference>
<dbReference type="VEuPathDB" id="ToxoDB:TGME49_227580"/>
<keyword evidence="3 5" id="KW-1133">Transmembrane helix</keyword>
<evidence type="ECO:0000256" key="1">
    <source>
        <dbReference type="ARBA" id="ARBA00004141"/>
    </source>
</evidence>
<feature type="transmembrane region" description="Helical" evidence="5">
    <location>
        <begin position="494"/>
        <end position="519"/>
    </location>
</feature>
<feature type="transmembrane region" description="Helical" evidence="5">
    <location>
        <begin position="428"/>
        <end position="446"/>
    </location>
</feature>
<evidence type="ECO:0000256" key="5">
    <source>
        <dbReference type="SAM" id="Phobius"/>
    </source>
</evidence>
<dbReference type="Pfam" id="PF01490">
    <property type="entry name" value="Aa_trans"/>
    <property type="match status" value="1"/>
</dbReference>
<feature type="transmembrane region" description="Helical" evidence="5">
    <location>
        <begin position="282"/>
        <end position="301"/>
    </location>
</feature>
<comment type="caution">
    <text evidence="7">The sequence shown here is derived from an EMBL/GenBank/DDBJ whole genome shotgun (WGS) entry which is preliminary data.</text>
</comment>
<evidence type="ECO:0000313" key="7">
    <source>
        <dbReference type="EMBL" id="KAF4640773.1"/>
    </source>
</evidence>
<dbReference type="EMBL" id="JAAUHK010000195">
    <property type="protein sequence ID" value="KAF4640773.1"/>
    <property type="molecule type" value="Genomic_DNA"/>
</dbReference>
<feature type="transmembrane region" description="Helical" evidence="5">
    <location>
        <begin position="350"/>
        <end position="370"/>
    </location>
</feature>
<evidence type="ECO:0000313" key="8">
    <source>
        <dbReference type="Proteomes" id="UP000557509"/>
    </source>
</evidence>
<sequence>MGVGPGVRDWCCDLAHDHRQITCVEQAVCLYSEQHFKCPLRLVIATPKVSCPAKRGEVCETRFPAPLKPEPEMMAIESGHSSPGVSVEITDLHNSRDTTSEELQETVAHTRDGKVITFLHPSPTDLQVLSSESVSRSLSCRDYFLATKTNEGAPIQHRHKVKSTGAFGTGVIICKAFMGSAFTLLPYAVMKGGLIFSFLILAGVLVLSVYCMELLLECCEGDACATYEAVAEHALGRWGRTLIELCVFSSQVSFCSVYAVVASRYLRDVILVTAGCSPNVDISVTTIIWCLGVYFFSLSFVRNMTYLVPLLLVGNMGTIFGMFILIVAVVVQMSQQRMVRSVELFNFDGWSLILGMSIYLWLGAGLILPIRNTAKPAVQQKFSQLLISSLTGLILLYVVYSTICVLAFGKDVKEIILSNLPSGPLGTTIQAIFVIVVLSTYPLMLYPATGIVEERLLPYVVTSCRWALQLASVTIRIILVLSTLAMATLGKHQLGGLVSLIGAVCGVPLAFIFPALMHLKLRRPQQFLRRLSHYLIVLSGFAVQGFSVYNTISGWHRKSDYGSACPNVNLSD</sequence>
<evidence type="ECO:0000256" key="4">
    <source>
        <dbReference type="ARBA" id="ARBA00023136"/>
    </source>
</evidence>
<keyword evidence="8" id="KW-1185">Reference proteome</keyword>
<feature type="transmembrane region" description="Helical" evidence="5">
    <location>
        <begin position="466"/>
        <end position="488"/>
    </location>
</feature>
<organism evidence="7 8">
    <name type="scientific">Toxoplasma gondii</name>
    <dbReference type="NCBI Taxonomy" id="5811"/>
    <lineage>
        <taxon>Eukaryota</taxon>
        <taxon>Sar</taxon>
        <taxon>Alveolata</taxon>
        <taxon>Apicomplexa</taxon>
        <taxon>Conoidasida</taxon>
        <taxon>Coccidia</taxon>
        <taxon>Eucoccidiorida</taxon>
        <taxon>Eimeriorina</taxon>
        <taxon>Sarcocystidae</taxon>
        <taxon>Toxoplasma</taxon>
    </lineage>
</organism>
<keyword evidence="4 5" id="KW-0472">Membrane</keyword>
<feature type="transmembrane region" description="Helical" evidence="5">
    <location>
        <begin position="242"/>
        <end position="262"/>
    </location>
</feature>
<dbReference type="AlphaFoldDB" id="A0A7J6K005"/>
<protein>
    <submittedName>
        <fullName evidence="7">Transmembrane amino acid transporter protein</fullName>
    </submittedName>
</protein>
<dbReference type="InterPro" id="IPR013057">
    <property type="entry name" value="AA_transpt_TM"/>
</dbReference>
<evidence type="ECO:0000259" key="6">
    <source>
        <dbReference type="Pfam" id="PF01490"/>
    </source>
</evidence>
<feature type="transmembrane region" description="Helical" evidence="5">
    <location>
        <begin position="308"/>
        <end position="330"/>
    </location>
</feature>
<name>A0A7J6K005_TOXGO</name>
<dbReference type="PANTHER" id="PTHR22950:SF666">
    <property type="entry name" value="VACUOLAR AMINO ACID TRANSPORTER 4"/>
    <property type="match status" value="1"/>
</dbReference>
<evidence type="ECO:0000256" key="3">
    <source>
        <dbReference type="ARBA" id="ARBA00022989"/>
    </source>
</evidence>
<feature type="transmembrane region" description="Helical" evidence="5">
    <location>
        <begin position="166"/>
        <end position="188"/>
    </location>
</feature>
<evidence type="ECO:0000256" key="2">
    <source>
        <dbReference type="ARBA" id="ARBA00022692"/>
    </source>
</evidence>
<feature type="transmembrane region" description="Helical" evidence="5">
    <location>
        <begin position="531"/>
        <end position="552"/>
    </location>
</feature>
<feature type="transmembrane region" description="Helical" evidence="5">
    <location>
        <begin position="382"/>
        <end position="408"/>
    </location>
</feature>
<comment type="subcellular location">
    <subcellularLocation>
        <location evidence="1">Membrane</location>
        <topology evidence="1">Multi-pass membrane protein</topology>
    </subcellularLocation>
</comment>
<keyword evidence="2 5" id="KW-0812">Transmembrane</keyword>
<feature type="transmembrane region" description="Helical" evidence="5">
    <location>
        <begin position="194"/>
        <end position="212"/>
    </location>
</feature>